<dbReference type="PROSITE" id="PS00061">
    <property type="entry name" value="ADH_SHORT"/>
    <property type="match status" value="1"/>
</dbReference>
<dbReference type="CDD" id="cd05233">
    <property type="entry name" value="SDR_c"/>
    <property type="match status" value="1"/>
</dbReference>
<dbReference type="AlphaFoldDB" id="A0A366F033"/>
<dbReference type="PRINTS" id="PR00081">
    <property type="entry name" value="GDHRDH"/>
</dbReference>
<dbReference type="SUPFAM" id="SSF51735">
    <property type="entry name" value="NAD(P)-binding Rossmann-fold domains"/>
    <property type="match status" value="1"/>
</dbReference>
<dbReference type="PRINTS" id="PR00080">
    <property type="entry name" value="SDRFAMILY"/>
</dbReference>
<dbReference type="InterPro" id="IPR036291">
    <property type="entry name" value="NAD(P)-bd_dom_sf"/>
</dbReference>
<dbReference type="Proteomes" id="UP000253529">
    <property type="component" value="Unassembled WGS sequence"/>
</dbReference>
<evidence type="ECO:0000256" key="1">
    <source>
        <dbReference type="ARBA" id="ARBA00006484"/>
    </source>
</evidence>
<dbReference type="Pfam" id="PF13561">
    <property type="entry name" value="adh_short_C2"/>
    <property type="match status" value="1"/>
</dbReference>
<evidence type="ECO:0000313" key="3">
    <source>
        <dbReference type="Proteomes" id="UP000253529"/>
    </source>
</evidence>
<dbReference type="NCBIfam" id="NF009466">
    <property type="entry name" value="PRK12826.1-2"/>
    <property type="match status" value="1"/>
</dbReference>
<dbReference type="EMBL" id="QNRK01000028">
    <property type="protein sequence ID" value="RBP07320.1"/>
    <property type="molecule type" value="Genomic_DNA"/>
</dbReference>
<organism evidence="2 3">
    <name type="scientific">Roseiarcus fermentans</name>
    <dbReference type="NCBI Taxonomy" id="1473586"/>
    <lineage>
        <taxon>Bacteria</taxon>
        <taxon>Pseudomonadati</taxon>
        <taxon>Pseudomonadota</taxon>
        <taxon>Alphaproteobacteria</taxon>
        <taxon>Hyphomicrobiales</taxon>
        <taxon>Roseiarcaceae</taxon>
        <taxon>Roseiarcus</taxon>
    </lineage>
</organism>
<sequence>MELQGRVALITGAASGLGLVAARTFAREGATVVVNDLRLALAQEAARGLGENHSAVAGDVSNEAQVNAMVAEAIDRHGKIDILVNNAGVPDIFAPTVEQSLSHWQRLIDVHLTGTFLVSKAVAPSMIARRSGVILNMSSIAGVLGLPVRTAYSAAKAGIGMLTRVLGCEWGPHSIRVNAVAPGYIRTPMTEKLIGEGKIDERRIRKRTPMGRMGSAEDVAEALLFLASDRARFITAATLPVDGGYCAWGAPSDAFPLAEGE</sequence>
<proteinExistence type="inferred from homology"/>
<evidence type="ECO:0000313" key="2">
    <source>
        <dbReference type="EMBL" id="RBP07320.1"/>
    </source>
</evidence>
<accession>A0A366F033</accession>
<dbReference type="InterPro" id="IPR020904">
    <property type="entry name" value="Sc_DH/Rdtase_CS"/>
</dbReference>
<dbReference type="OrthoDB" id="9805986at2"/>
<protein>
    <submittedName>
        <fullName evidence="2">NAD(P)-dependent dehydrogenase (Short-subunit alcohol dehydrogenase family)</fullName>
    </submittedName>
</protein>
<dbReference type="NCBIfam" id="NF005559">
    <property type="entry name" value="PRK07231.1"/>
    <property type="match status" value="1"/>
</dbReference>
<comment type="caution">
    <text evidence="2">The sequence shown here is derived from an EMBL/GenBank/DDBJ whole genome shotgun (WGS) entry which is preliminary data.</text>
</comment>
<comment type="similarity">
    <text evidence="1">Belongs to the short-chain dehydrogenases/reductases (SDR) family.</text>
</comment>
<dbReference type="PANTHER" id="PTHR42760">
    <property type="entry name" value="SHORT-CHAIN DEHYDROGENASES/REDUCTASES FAMILY MEMBER"/>
    <property type="match status" value="1"/>
</dbReference>
<dbReference type="Gene3D" id="3.40.50.720">
    <property type="entry name" value="NAD(P)-binding Rossmann-like Domain"/>
    <property type="match status" value="1"/>
</dbReference>
<dbReference type="RefSeq" id="WP_113891402.1">
    <property type="nucleotide sequence ID" value="NZ_QNRK01000028.1"/>
</dbReference>
<dbReference type="InterPro" id="IPR002347">
    <property type="entry name" value="SDR_fam"/>
</dbReference>
<name>A0A366F033_9HYPH</name>
<keyword evidence="3" id="KW-1185">Reference proteome</keyword>
<gene>
    <name evidence="2" type="ORF">DFR50_12845</name>
</gene>
<reference evidence="2 3" key="1">
    <citation type="submission" date="2018-06" db="EMBL/GenBank/DDBJ databases">
        <title>Genomic Encyclopedia of Type Strains, Phase IV (KMG-IV): sequencing the most valuable type-strain genomes for metagenomic binning, comparative biology and taxonomic classification.</title>
        <authorList>
            <person name="Goeker M."/>
        </authorList>
    </citation>
    <scope>NUCLEOTIDE SEQUENCE [LARGE SCALE GENOMIC DNA]</scope>
    <source>
        <strain evidence="2 3">DSM 24875</strain>
    </source>
</reference>
<dbReference type="FunFam" id="3.40.50.720:FF:000084">
    <property type="entry name" value="Short-chain dehydrogenase reductase"/>
    <property type="match status" value="1"/>
</dbReference>
<dbReference type="GO" id="GO:0016616">
    <property type="term" value="F:oxidoreductase activity, acting on the CH-OH group of donors, NAD or NADP as acceptor"/>
    <property type="evidence" value="ECO:0007669"/>
    <property type="project" value="TreeGrafter"/>
</dbReference>